<protein>
    <submittedName>
        <fullName evidence="2">Uncharacterized protein</fullName>
    </submittedName>
</protein>
<feature type="region of interest" description="Disordered" evidence="1">
    <location>
        <begin position="183"/>
        <end position="334"/>
    </location>
</feature>
<feature type="compositionally biased region" description="Low complexity" evidence="1">
    <location>
        <begin position="228"/>
        <end position="242"/>
    </location>
</feature>
<dbReference type="STRING" id="857340.A0A086TGK0"/>
<gene>
    <name evidence="2" type="ORF">ACRE_006170</name>
</gene>
<organism evidence="2 3">
    <name type="scientific">Hapsidospora chrysogenum (strain ATCC 11550 / CBS 779.69 / DSM 880 / IAM 14645 / JCM 23072 / IMI 49137)</name>
    <name type="common">Acremonium chrysogenum</name>
    <dbReference type="NCBI Taxonomy" id="857340"/>
    <lineage>
        <taxon>Eukaryota</taxon>
        <taxon>Fungi</taxon>
        <taxon>Dikarya</taxon>
        <taxon>Ascomycota</taxon>
        <taxon>Pezizomycotina</taxon>
        <taxon>Sordariomycetes</taxon>
        <taxon>Hypocreomycetidae</taxon>
        <taxon>Hypocreales</taxon>
        <taxon>Bionectriaceae</taxon>
        <taxon>Hapsidospora</taxon>
    </lineage>
</organism>
<feature type="region of interest" description="Disordered" evidence="1">
    <location>
        <begin position="346"/>
        <end position="376"/>
    </location>
</feature>
<evidence type="ECO:0000256" key="1">
    <source>
        <dbReference type="SAM" id="MobiDB-lite"/>
    </source>
</evidence>
<dbReference type="AlphaFoldDB" id="A0A086TGK0"/>
<sequence>MPWRDAPRVDFDDQPKYRWPCWNVDMDFEDLFGELHERFNTAPMFLQDPDAFHHDVAEIAHRCQNKADFLAQLQERRDQRLAELKHILDEIALLLVCGHSRKEDASHIHSFILLSRNASLDSLVRLCATFLDIKPERLDHRIFDSRKYKNQFPKNSLIRQTLSPQLNTQMHVLHMAFPSMPHIQRTTSHSSRSSQSSSIRATNGKRKRRSNTDDDDGPGSVKRPRSGPHSSSPQTSNTSHSPRNLRTRSTRATNGKRKLRSDAADVDGRSGPAKHPPPTPHASESAGRAMVDQACPVHDDEQSVGKEQPRDEAPPPATSNIEESTSRDAIIGSRGHINSLIDDKDDEPLATKEHPQNIIANGNQTDPEYGTRGSEDCGRATSIVAEGGPQMKESPILAFKLSAWWTHWWFWPV</sequence>
<dbReference type="EMBL" id="JPKY01000003">
    <property type="protein sequence ID" value="KFH48482.1"/>
    <property type="molecule type" value="Genomic_DNA"/>
</dbReference>
<feature type="compositionally biased region" description="Basic and acidic residues" evidence="1">
    <location>
        <begin position="297"/>
        <end position="313"/>
    </location>
</feature>
<accession>A0A086TGK0</accession>
<dbReference type="HOGENOM" id="CLU_665591_0_0_1"/>
<dbReference type="Proteomes" id="UP000029964">
    <property type="component" value="Unassembled WGS sequence"/>
</dbReference>
<comment type="caution">
    <text evidence="2">The sequence shown here is derived from an EMBL/GenBank/DDBJ whole genome shotgun (WGS) entry which is preliminary data.</text>
</comment>
<feature type="compositionally biased region" description="Low complexity" evidence="1">
    <location>
        <begin position="183"/>
        <end position="199"/>
    </location>
</feature>
<feature type="compositionally biased region" description="Basic residues" evidence="1">
    <location>
        <begin position="243"/>
        <end position="259"/>
    </location>
</feature>
<evidence type="ECO:0000313" key="2">
    <source>
        <dbReference type="EMBL" id="KFH48482.1"/>
    </source>
</evidence>
<dbReference type="OrthoDB" id="4366798at2759"/>
<proteinExistence type="predicted"/>
<keyword evidence="3" id="KW-1185">Reference proteome</keyword>
<reference evidence="3" key="1">
    <citation type="journal article" date="2014" name="Genome Announc.">
        <title>Genome sequence and annotation of Acremonium chrysogenum, producer of the beta-lactam antibiotic cephalosporin C.</title>
        <authorList>
            <person name="Terfehr D."/>
            <person name="Dahlmann T.A."/>
            <person name="Specht T."/>
            <person name="Zadra I."/>
            <person name="Kuernsteiner H."/>
            <person name="Kueck U."/>
        </authorList>
    </citation>
    <scope>NUCLEOTIDE SEQUENCE [LARGE SCALE GENOMIC DNA]</scope>
    <source>
        <strain evidence="3">ATCC 11550 / CBS 779.69 / DSM 880 / IAM 14645 / JCM 23072 / IMI 49137</strain>
    </source>
</reference>
<evidence type="ECO:0000313" key="3">
    <source>
        <dbReference type="Proteomes" id="UP000029964"/>
    </source>
</evidence>
<name>A0A086TGK0_HAPC1</name>